<feature type="transmembrane region" description="Helical" evidence="1">
    <location>
        <begin position="20"/>
        <end position="41"/>
    </location>
</feature>
<evidence type="ECO:0000256" key="1">
    <source>
        <dbReference type="SAM" id="Phobius"/>
    </source>
</evidence>
<protein>
    <submittedName>
        <fullName evidence="2">Uncharacterized protein</fullName>
    </submittedName>
</protein>
<keyword evidence="1" id="KW-1133">Transmembrane helix</keyword>
<keyword evidence="1" id="KW-0472">Membrane</keyword>
<accession>A0A8S5NSL5</accession>
<name>A0A8S5NSL5_9CAUD</name>
<proteinExistence type="predicted"/>
<keyword evidence="1" id="KW-0812">Transmembrane</keyword>
<evidence type="ECO:0000313" key="2">
    <source>
        <dbReference type="EMBL" id="DAD97681.1"/>
    </source>
</evidence>
<dbReference type="EMBL" id="BK015245">
    <property type="protein sequence ID" value="DAD97681.1"/>
    <property type="molecule type" value="Genomic_DNA"/>
</dbReference>
<reference evidence="2" key="1">
    <citation type="journal article" date="2021" name="Proc. Natl. Acad. Sci. U.S.A.">
        <title>A Catalog of Tens of Thousands of Viruses from Human Metagenomes Reveals Hidden Associations with Chronic Diseases.</title>
        <authorList>
            <person name="Tisza M.J."/>
            <person name="Buck C.B."/>
        </authorList>
    </citation>
    <scope>NUCLEOTIDE SEQUENCE</scope>
    <source>
        <strain evidence="2">Ct1TR2</strain>
    </source>
</reference>
<sequence length="50" mass="5888">MIVSFLKSLSVSFDYIILSYGYFVNIVLCPLTTFLLLFLFCRGIVYLERR</sequence>
<organism evidence="2">
    <name type="scientific">Siphoviridae sp. ct1TR2</name>
    <dbReference type="NCBI Taxonomy" id="2825309"/>
    <lineage>
        <taxon>Viruses</taxon>
        <taxon>Duplodnaviria</taxon>
        <taxon>Heunggongvirae</taxon>
        <taxon>Uroviricota</taxon>
        <taxon>Caudoviricetes</taxon>
    </lineage>
</organism>